<evidence type="ECO:0000313" key="15">
    <source>
        <dbReference type="EMBL" id="KAF8903103.1"/>
    </source>
</evidence>
<dbReference type="GO" id="GO:0008270">
    <property type="term" value="F:zinc ion binding"/>
    <property type="evidence" value="ECO:0007669"/>
    <property type="project" value="UniProtKB-KW"/>
</dbReference>
<evidence type="ECO:0000256" key="9">
    <source>
        <dbReference type="ARBA" id="ARBA00023136"/>
    </source>
</evidence>
<evidence type="ECO:0000256" key="3">
    <source>
        <dbReference type="ARBA" id="ARBA00012483"/>
    </source>
</evidence>
<feature type="chain" id="PRO_5040217431" description="RING-type E3 ubiquitin transferase" evidence="13">
    <location>
        <begin position="21"/>
        <end position="443"/>
    </location>
</feature>
<dbReference type="FunFam" id="3.30.40.10:FF:000388">
    <property type="entry name" value="Putative RING zinc finger domain superfamily protein"/>
    <property type="match status" value="1"/>
</dbReference>
<keyword evidence="8 12" id="KW-1133">Transmembrane helix</keyword>
<keyword evidence="6 10" id="KW-0863">Zinc-finger</keyword>
<dbReference type="GO" id="GO:0016020">
    <property type="term" value="C:membrane"/>
    <property type="evidence" value="ECO:0007669"/>
    <property type="project" value="UniProtKB-SubCell"/>
</dbReference>
<accession>A0A9P5TNE5</accession>
<organism evidence="15 16">
    <name type="scientific">Gymnopilus junonius</name>
    <name type="common">Spectacular rustgill mushroom</name>
    <name type="synonym">Gymnopilus spectabilis subsp. junonius</name>
    <dbReference type="NCBI Taxonomy" id="109634"/>
    <lineage>
        <taxon>Eukaryota</taxon>
        <taxon>Fungi</taxon>
        <taxon>Dikarya</taxon>
        <taxon>Basidiomycota</taxon>
        <taxon>Agaricomycotina</taxon>
        <taxon>Agaricomycetes</taxon>
        <taxon>Agaricomycetidae</taxon>
        <taxon>Agaricales</taxon>
        <taxon>Agaricineae</taxon>
        <taxon>Hymenogastraceae</taxon>
        <taxon>Gymnopilus</taxon>
    </lineage>
</organism>
<evidence type="ECO:0000256" key="12">
    <source>
        <dbReference type="SAM" id="Phobius"/>
    </source>
</evidence>
<dbReference type="SUPFAM" id="SSF57850">
    <property type="entry name" value="RING/U-box"/>
    <property type="match status" value="1"/>
</dbReference>
<gene>
    <name evidence="15" type="ORF">CPB84DRAFT_1774829</name>
</gene>
<evidence type="ECO:0000256" key="4">
    <source>
        <dbReference type="ARBA" id="ARBA00022692"/>
    </source>
</evidence>
<sequence>MVFGLLCLSYFNALLFFTIASPVELQPEVRFTASSERSRWLSWAWGTESTVSVVDRSPVVSFPSRPAAFGAEINDPILGYVIPLSSFTVPCSANGSGNALPSNKGCPDLCINGTSQPTETWIALVQRGKCEFVKKVREAQRLGARAVVVGGEDPDVSGFPDTLVNMYSPEDSSDIQISATYIKFSDYMQLYTLISQSNTTHSGLRTLSLLITAEYSAWEWYSPIITFIIILLLPSALTFITLLIHRIRAARAAQRDRAPEDIVRNLPWRVWTGNGWEKHEGGEEIPPTPKAASVVNLEGALSSKDSSSPEEASAPPLEEATAPQLEEDASTSLPVIPPENQPWFESQLECAICLSEFAKGDKVRVLPCHHIFHLREVDEWLIQRKKLCPVCKADVTQPHSEPSQSPLVDQTAQSHILLPTPAVNATERTPLLSNDPPNDPEAH</sequence>
<dbReference type="AlphaFoldDB" id="A0A9P5TNE5"/>
<name>A0A9P5TNE5_GYMJU</name>
<evidence type="ECO:0000256" key="5">
    <source>
        <dbReference type="ARBA" id="ARBA00022723"/>
    </source>
</evidence>
<evidence type="ECO:0000256" key="8">
    <source>
        <dbReference type="ARBA" id="ARBA00022989"/>
    </source>
</evidence>
<evidence type="ECO:0000256" key="13">
    <source>
        <dbReference type="SAM" id="SignalP"/>
    </source>
</evidence>
<proteinExistence type="predicted"/>
<dbReference type="InterPro" id="IPR003137">
    <property type="entry name" value="PA_domain"/>
</dbReference>
<dbReference type="Pfam" id="PF02225">
    <property type="entry name" value="PA"/>
    <property type="match status" value="1"/>
</dbReference>
<feature type="compositionally biased region" description="Low complexity" evidence="11">
    <location>
        <begin position="309"/>
        <end position="323"/>
    </location>
</feature>
<dbReference type="InterPro" id="IPR051653">
    <property type="entry name" value="E3_ligase_sorting_rcpt"/>
</dbReference>
<keyword evidence="7" id="KW-0862">Zinc</keyword>
<dbReference type="OrthoDB" id="8062037at2759"/>
<feature type="region of interest" description="Disordered" evidence="11">
    <location>
        <begin position="420"/>
        <end position="443"/>
    </location>
</feature>
<keyword evidence="4 12" id="KW-0812">Transmembrane</keyword>
<dbReference type="EMBL" id="JADNYJ010000032">
    <property type="protein sequence ID" value="KAF8903103.1"/>
    <property type="molecule type" value="Genomic_DNA"/>
</dbReference>
<feature type="transmembrane region" description="Helical" evidence="12">
    <location>
        <begin position="220"/>
        <end position="244"/>
    </location>
</feature>
<keyword evidence="13" id="KW-0732">Signal</keyword>
<dbReference type="PANTHER" id="PTHR47168">
    <property type="entry name" value="RING ZINC FINGER DOMAIN SUPERFAMILY PROTEIN-RELATED"/>
    <property type="match status" value="1"/>
</dbReference>
<reference evidence="15" key="1">
    <citation type="submission" date="2020-11" db="EMBL/GenBank/DDBJ databases">
        <authorList>
            <consortium name="DOE Joint Genome Institute"/>
            <person name="Ahrendt S."/>
            <person name="Riley R."/>
            <person name="Andreopoulos W."/>
            <person name="LaButti K."/>
            <person name="Pangilinan J."/>
            <person name="Ruiz-duenas F.J."/>
            <person name="Barrasa J.M."/>
            <person name="Sanchez-Garcia M."/>
            <person name="Camarero S."/>
            <person name="Miyauchi S."/>
            <person name="Serrano A."/>
            <person name="Linde D."/>
            <person name="Babiker R."/>
            <person name="Drula E."/>
            <person name="Ayuso-Fernandez I."/>
            <person name="Pacheco R."/>
            <person name="Padilla G."/>
            <person name="Ferreira P."/>
            <person name="Barriuso J."/>
            <person name="Kellner H."/>
            <person name="Castanera R."/>
            <person name="Alfaro M."/>
            <person name="Ramirez L."/>
            <person name="Pisabarro A.G."/>
            <person name="Kuo A."/>
            <person name="Tritt A."/>
            <person name="Lipzen A."/>
            <person name="He G."/>
            <person name="Yan M."/>
            <person name="Ng V."/>
            <person name="Cullen D."/>
            <person name="Martin F."/>
            <person name="Rosso M.-N."/>
            <person name="Henrissat B."/>
            <person name="Hibbett D."/>
            <person name="Martinez A.T."/>
            <person name="Grigoriev I.V."/>
        </authorList>
    </citation>
    <scope>NUCLEOTIDE SEQUENCE</scope>
    <source>
        <strain evidence="15">AH 44721</strain>
    </source>
</reference>
<evidence type="ECO:0000313" key="16">
    <source>
        <dbReference type="Proteomes" id="UP000724874"/>
    </source>
</evidence>
<comment type="subcellular location">
    <subcellularLocation>
        <location evidence="2">Membrane</location>
        <topology evidence="2">Single-pass membrane protein</topology>
    </subcellularLocation>
</comment>
<dbReference type="PROSITE" id="PS50089">
    <property type="entry name" value="ZF_RING_2"/>
    <property type="match status" value="1"/>
</dbReference>
<dbReference type="SMART" id="SM00184">
    <property type="entry name" value="RING"/>
    <property type="match status" value="1"/>
</dbReference>
<evidence type="ECO:0000256" key="10">
    <source>
        <dbReference type="PROSITE-ProRule" id="PRU00175"/>
    </source>
</evidence>
<keyword evidence="9 12" id="KW-0472">Membrane</keyword>
<dbReference type="Proteomes" id="UP000724874">
    <property type="component" value="Unassembled WGS sequence"/>
</dbReference>
<comment type="catalytic activity">
    <reaction evidence="1">
        <text>S-ubiquitinyl-[E2 ubiquitin-conjugating enzyme]-L-cysteine + [acceptor protein]-L-lysine = [E2 ubiquitin-conjugating enzyme]-L-cysteine + N(6)-ubiquitinyl-[acceptor protein]-L-lysine.</text>
        <dbReference type="EC" id="2.3.2.27"/>
    </reaction>
</comment>
<dbReference type="EC" id="2.3.2.27" evidence="3"/>
<feature type="region of interest" description="Disordered" evidence="11">
    <location>
        <begin position="302"/>
        <end position="338"/>
    </location>
</feature>
<dbReference type="InterPro" id="IPR001841">
    <property type="entry name" value="Znf_RING"/>
</dbReference>
<dbReference type="Gene3D" id="3.30.40.10">
    <property type="entry name" value="Zinc/RING finger domain, C3HC4 (zinc finger)"/>
    <property type="match status" value="1"/>
</dbReference>
<dbReference type="Gene3D" id="3.50.30.30">
    <property type="match status" value="1"/>
</dbReference>
<feature type="signal peptide" evidence="13">
    <location>
        <begin position="1"/>
        <end position="20"/>
    </location>
</feature>
<evidence type="ECO:0000256" key="1">
    <source>
        <dbReference type="ARBA" id="ARBA00000900"/>
    </source>
</evidence>
<keyword evidence="16" id="KW-1185">Reference proteome</keyword>
<comment type="caution">
    <text evidence="15">The sequence shown here is derived from an EMBL/GenBank/DDBJ whole genome shotgun (WGS) entry which is preliminary data.</text>
</comment>
<dbReference type="InterPro" id="IPR046450">
    <property type="entry name" value="PA_dom_sf"/>
</dbReference>
<dbReference type="InterPro" id="IPR013083">
    <property type="entry name" value="Znf_RING/FYVE/PHD"/>
</dbReference>
<evidence type="ECO:0000259" key="14">
    <source>
        <dbReference type="PROSITE" id="PS50089"/>
    </source>
</evidence>
<evidence type="ECO:0000256" key="11">
    <source>
        <dbReference type="SAM" id="MobiDB-lite"/>
    </source>
</evidence>
<protein>
    <recommendedName>
        <fullName evidence="3">RING-type E3 ubiquitin transferase</fullName>
        <ecNumber evidence="3">2.3.2.27</ecNumber>
    </recommendedName>
</protein>
<feature type="domain" description="RING-type" evidence="14">
    <location>
        <begin position="350"/>
        <end position="392"/>
    </location>
</feature>
<dbReference type="Pfam" id="PF13639">
    <property type="entry name" value="zf-RING_2"/>
    <property type="match status" value="1"/>
</dbReference>
<dbReference type="GO" id="GO:0061630">
    <property type="term" value="F:ubiquitin protein ligase activity"/>
    <property type="evidence" value="ECO:0007669"/>
    <property type="project" value="UniProtKB-EC"/>
</dbReference>
<dbReference type="PANTHER" id="PTHR47168:SF1">
    <property type="entry name" value="OS02G0798600 PROTEIN"/>
    <property type="match status" value="1"/>
</dbReference>
<dbReference type="SUPFAM" id="SSF52025">
    <property type="entry name" value="PA domain"/>
    <property type="match status" value="1"/>
</dbReference>
<evidence type="ECO:0000256" key="2">
    <source>
        <dbReference type="ARBA" id="ARBA00004167"/>
    </source>
</evidence>
<evidence type="ECO:0000256" key="7">
    <source>
        <dbReference type="ARBA" id="ARBA00022833"/>
    </source>
</evidence>
<keyword evidence="5" id="KW-0479">Metal-binding</keyword>
<evidence type="ECO:0000256" key="6">
    <source>
        <dbReference type="ARBA" id="ARBA00022771"/>
    </source>
</evidence>